<protein>
    <recommendedName>
        <fullName evidence="1">Reverse transcriptase Ty1/copia-type domain-containing protein</fullName>
    </recommendedName>
</protein>
<comment type="caution">
    <text evidence="2">The sequence shown here is derived from an EMBL/GenBank/DDBJ whole genome shotgun (WGS) entry which is preliminary data.</text>
</comment>
<gene>
    <name evidence="2" type="ORF">Scaly_0071600</name>
</gene>
<organism evidence="2">
    <name type="scientific">Sesamum calycinum</name>
    <dbReference type="NCBI Taxonomy" id="2727403"/>
    <lineage>
        <taxon>Eukaryota</taxon>
        <taxon>Viridiplantae</taxon>
        <taxon>Streptophyta</taxon>
        <taxon>Embryophyta</taxon>
        <taxon>Tracheophyta</taxon>
        <taxon>Spermatophyta</taxon>
        <taxon>Magnoliopsida</taxon>
        <taxon>eudicotyledons</taxon>
        <taxon>Gunneridae</taxon>
        <taxon>Pentapetalae</taxon>
        <taxon>asterids</taxon>
        <taxon>lamiids</taxon>
        <taxon>Lamiales</taxon>
        <taxon>Pedaliaceae</taxon>
        <taxon>Sesamum</taxon>
    </lineage>
</organism>
<proteinExistence type="predicted"/>
<evidence type="ECO:0000259" key="1">
    <source>
        <dbReference type="Pfam" id="PF07727"/>
    </source>
</evidence>
<sequence>MTLARYVVPDRHITYAAIKAFFKTKMVEGSFVHSHGIKMLSRLQKPENLKVGLDNDAYIDLKSTNEFINILVQYDAITYKSALAVLVREASTSKTKGKRAGCCKRKKGKRKVVATTPSAASAFTTPWKWAKEREGYALETTTKLLNMVPSKIVPHTPYEISHDKPASYRSSKVCGSPAYVKRLVRDKLDFKSSLCHEIRNGPNRFKSSFDLVDPPKGIKPVACKWVYKRKLGADVDGTTFNAMLVKKGYTQRLRVNFEKSSSPVAMAMSIKILLSISAWYDYEIWQMDMKMTFLNGFVEEEIYID</sequence>
<dbReference type="InterPro" id="IPR013103">
    <property type="entry name" value="RVT_2"/>
</dbReference>
<dbReference type="AlphaFoldDB" id="A0AAW2SVQ6"/>
<accession>A0AAW2SVQ6</accession>
<reference evidence="2" key="2">
    <citation type="journal article" date="2024" name="Plant">
        <title>Genomic evolution and insights into agronomic trait innovations of Sesamum species.</title>
        <authorList>
            <person name="Miao H."/>
            <person name="Wang L."/>
            <person name="Qu L."/>
            <person name="Liu H."/>
            <person name="Sun Y."/>
            <person name="Le M."/>
            <person name="Wang Q."/>
            <person name="Wei S."/>
            <person name="Zheng Y."/>
            <person name="Lin W."/>
            <person name="Duan Y."/>
            <person name="Cao H."/>
            <person name="Xiong S."/>
            <person name="Wang X."/>
            <person name="Wei L."/>
            <person name="Li C."/>
            <person name="Ma Q."/>
            <person name="Ju M."/>
            <person name="Zhao R."/>
            <person name="Li G."/>
            <person name="Mu C."/>
            <person name="Tian Q."/>
            <person name="Mei H."/>
            <person name="Zhang T."/>
            <person name="Gao T."/>
            <person name="Zhang H."/>
        </authorList>
    </citation>
    <scope>NUCLEOTIDE SEQUENCE</scope>
    <source>
        <strain evidence="2">KEN8</strain>
    </source>
</reference>
<dbReference type="Pfam" id="PF07727">
    <property type="entry name" value="RVT_2"/>
    <property type="match status" value="1"/>
</dbReference>
<dbReference type="EMBL" id="JACGWM010000001">
    <property type="protein sequence ID" value="KAL0396232.1"/>
    <property type="molecule type" value="Genomic_DNA"/>
</dbReference>
<reference evidence="2" key="1">
    <citation type="submission" date="2020-06" db="EMBL/GenBank/DDBJ databases">
        <authorList>
            <person name="Li T."/>
            <person name="Hu X."/>
            <person name="Zhang T."/>
            <person name="Song X."/>
            <person name="Zhang H."/>
            <person name="Dai N."/>
            <person name="Sheng W."/>
            <person name="Hou X."/>
            <person name="Wei L."/>
        </authorList>
    </citation>
    <scope>NUCLEOTIDE SEQUENCE</scope>
    <source>
        <strain evidence="2">KEN8</strain>
        <tissue evidence="2">Leaf</tissue>
    </source>
</reference>
<name>A0AAW2SVQ6_9LAMI</name>
<feature type="domain" description="Reverse transcriptase Ty1/copia-type" evidence="1">
    <location>
        <begin position="208"/>
        <end position="304"/>
    </location>
</feature>
<evidence type="ECO:0000313" key="2">
    <source>
        <dbReference type="EMBL" id="KAL0396232.1"/>
    </source>
</evidence>